<keyword evidence="3" id="KW-1185">Reference proteome</keyword>
<dbReference type="InterPro" id="IPR011011">
    <property type="entry name" value="Znf_FYVE_PHD"/>
</dbReference>
<evidence type="ECO:0000313" key="3">
    <source>
        <dbReference type="Proteomes" id="UP001152888"/>
    </source>
</evidence>
<name>A0A9P0JZ74_ACAOB</name>
<feature type="region of interest" description="Disordered" evidence="1">
    <location>
        <begin position="1"/>
        <end position="54"/>
    </location>
</feature>
<accession>A0A9P0JZ74</accession>
<proteinExistence type="predicted"/>
<dbReference type="SUPFAM" id="SSF57903">
    <property type="entry name" value="FYVE/PHD zinc finger"/>
    <property type="match status" value="1"/>
</dbReference>
<evidence type="ECO:0000256" key="1">
    <source>
        <dbReference type="SAM" id="MobiDB-lite"/>
    </source>
</evidence>
<reference evidence="2" key="1">
    <citation type="submission" date="2022-03" db="EMBL/GenBank/DDBJ databases">
        <authorList>
            <person name="Sayadi A."/>
        </authorList>
    </citation>
    <scope>NUCLEOTIDE SEQUENCE</scope>
</reference>
<feature type="compositionally biased region" description="Basic and acidic residues" evidence="1">
    <location>
        <begin position="142"/>
        <end position="151"/>
    </location>
</feature>
<comment type="caution">
    <text evidence="2">The sequence shown here is derived from an EMBL/GenBank/DDBJ whole genome shotgun (WGS) entry which is preliminary data.</text>
</comment>
<dbReference type="EMBL" id="CAKOFQ010006700">
    <property type="protein sequence ID" value="CAH1962250.1"/>
    <property type="molecule type" value="Genomic_DNA"/>
</dbReference>
<feature type="region of interest" description="Disordered" evidence="1">
    <location>
        <begin position="138"/>
        <end position="165"/>
    </location>
</feature>
<gene>
    <name evidence="2" type="ORF">ACAOBT_LOCUS4592</name>
</gene>
<dbReference type="AlphaFoldDB" id="A0A9P0JZ74"/>
<dbReference type="OrthoDB" id="6810116at2759"/>
<evidence type="ECO:0000313" key="2">
    <source>
        <dbReference type="EMBL" id="CAH1962250.1"/>
    </source>
</evidence>
<dbReference type="Proteomes" id="UP001152888">
    <property type="component" value="Unassembled WGS sequence"/>
</dbReference>
<organism evidence="2 3">
    <name type="scientific">Acanthoscelides obtectus</name>
    <name type="common">Bean weevil</name>
    <name type="synonym">Bruchus obtectus</name>
    <dbReference type="NCBI Taxonomy" id="200917"/>
    <lineage>
        <taxon>Eukaryota</taxon>
        <taxon>Metazoa</taxon>
        <taxon>Ecdysozoa</taxon>
        <taxon>Arthropoda</taxon>
        <taxon>Hexapoda</taxon>
        <taxon>Insecta</taxon>
        <taxon>Pterygota</taxon>
        <taxon>Neoptera</taxon>
        <taxon>Endopterygota</taxon>
        <taxon>Coleoptera</taxon>
        <taxon>Polyphaga</taxon>
        <taxon>Cucujiformia</taxon>
        <taxon>Chrysomeloidea</taxon>
        <taxon>Chrysomelidae</taxon>
        <taxon>Bruchinae</taxon>
        <taxon>Bruchini</taxon>
        <taxon>Acanthoscelides</taxon>
    </lineage>
</organism>
<feature type="compositionally biased region" description="Low complexity" evidence="1">
    <location>
        <begin position="22"/>
        <end position="44"/>
    </location>
</feature>
<protein>
    <submittedName>
        <fullName evidence="2">Uncharacterized protein</fullName>
    </submittedName>
</protein>
<sequence>MKTKERTNFEFKYTAPGRQDGSSSSTTNESKSSFKNKTTACAQAAEEEEAREEERVVDVRFVRQEPGEHFRQPVWRTFRQVLNEGRKTSTAALLTSSPYKDSLANDLSKAQKTNGKGAKILQRKCVGNVAKKCFENQENEAPAEKESERQTMKSKWTKKQSVTSSDSDIDIAGDLTVSTDDEDSEDNSECPYCNETYLSDRAGEKWIACIKCRVWCHEEYSGTDDYQKFVCDFCVCFKEYGFILCIYLD</sequence>